<name>A0ABP8BTB0_9ACTN</name>
<reference evidence="3" key="1">
    <citation type="journal article" date="2019" name="Int. J. Syst. Evol. Microbiol.">
        <title>The Global Catalogue of Microorganisms (GCM) 10K type strain sequencing project: providing services to taxonomists for standard genome sequencing and annotation.</title>
        <authorList>
            <consortium name="The Broad Institute Genomics Platform"/>
            <consortium name="The Broad Institute Genome Sequencing Center for Infectious Disease"/>
            <person name="Wu L."/>
            <person name="Ma J."/>
        </authorList>
    </citation>
    <scope>NUCLEOTIDE SEQUENCE [LARGE SCALE GENOMIC DNA]</scope>
    <source>
        <strain evidence="3">JCM 17440</strain>
    </source>
</reference>
<dbReference type="SUPFAM" id="SSF47413">
    <property type="entry name" value="lambda repressor-like DNA-binding domains"/>
    <property type="match status" value="1"/>
</dbReference>
<protein>
    <submittedName>
        <fullName evidence="2">Helix-turn-helix transcriptional regulator</fullName>
    </submittedName>
</protein>
<keyword evidence="3" id="KW-1185">Reference proteome</keyword>
<dbReference type="PROSITE" id="PS50943">
    <property type="entry name" value="HTH_CROC1"/>
    <property type="match status" value="1"/>
</dbReference>
<evidence type="ECO:0000259" key="1">
    <source>
        <dbReference type="PROSITE" id="PS50943"/>
    </source>
</evidence>
<proteinExistence type="predicted"/>
<dbReference type="Pfam" id="PF19054">
    <property type="entry name" value="DUF5753"/>
    <property type="match status" value="1"/>
</dbReference>
<dbReference type="Proteomes" id="UP001501710">
    <property type="component" value="Unassembled WGS sequence"/>
</dbReference>
<dbReference type="SMART" id="SM00530">
    <property type="entry name" value="HTH_XRE"/>
    <property type="match status" value="1"/>
</dbReference>
<dbReference type="Pfam" id="PF13560">
    <property type="entry name" value="HTH_31"/>
    <property type="match status" value="1"/>
</dbReference>
<dbReference type="InterPro" id="IPR043917">
    <property type="entry name" value="DUF5753"/>
</dbReference>
<gene>
    <name evidence="2" type="ORF">GCM10022254_07990</name>
</gene>
<accession>A0ABP8BTB0</accession>
<organism evidence="2 3">
    <name type="scientific">Actinomadura meridiana</name>
    <dbReference type="NCBI Taxonomy" id="559626"/>
    <lineage>
        <taxon>Bacteria</taxon>
        <taxon>Bacillati</taxon>
        <taxon>Actinomycetota</taxon>
        <taxon>Actinomycetes</taxon>
        <taxon>Streptosporangiales</taxon>
        <taxon>Thermomonosporaceae</taxon>
        <taxon>Actinomadura</taxon>
    </lineage>
</organism>
<sequence>MSSPYIQRLRLAAELRALREDRGLMADELAKLIHYSRTKISRLENANGRPDVGDVVRILDALGMPEDQWSRIVRLATAASKKGWWDAYGESMGPRQRLYADIESGADTIREYNDTTIPGLLQTPDFSSAMAEVKRVEGPLSFEPSKMTKARQRRQEAVLRQGGPTYTVILDEVVLRRVNVPVDVMAAQVRYITDLTTSFPNLNLHILPVDAYIERIPIPQAAFSLHTFPDPADPAMVMIETSSDDLPRTGTREVTQHVMRYQLLSKAVLSSEDSFKCLTEAAERLARTATGAGG</sequence>
<dbReference type="InterPro" id="IPR001387">
    <property type="entry name" value="Cro/C1-type_HTH"/>
</dbReference>
<dbReference type="InterPro" id="IPR010982">
    <property type="entry name" value="Lambda_DNA-bd_dom_sf"/>
</dbReference>
<dbReference type="RefSeq" id="WP_344889801.1">
    <property type="nucleotide sequence ID" value="NZ_BAABAS010000004.1"/>
</dbReference>
<dbReference type="Gene3D" id="1.10.260.40">
    <property type="entry name" value="lambda repressor-like DNA-binding domains"/>
    <property type="match status" value="1"/>
</dbReference>
<evidence type="ECO:0000313" key="2">
    <source>
        <dbReference type="EMBL" id="GAA4225649.1"/>
    </source>
</evidence>
<evidence type="ECO:0000313" key="3">
    <source>
        <dbReference type="Proteomes" id="UP001501710"/>
    </source>
</evidence>
<dbReference type="CDD" id="cd00093">
    <property type="entry name" value="HTH_XRE"/>
    <property type="match status" value="1"/>
</dbReference>
<dbReference type="EMBL" id="BAABAS010000004">
    <property type="protein sequence ID" value="GAA4225649.1"/>
    <property type="molecule type" value="Genomic_DNA"/>
</dbReference>
<comment type="caution">
    <text evidence="2">The sequence shown here is derived from an EMBL/GenBank/DDBJ whole genome shotgun (WGS) entry which is preliminary data.</text>
</comment>
<feature type="domain" description="HTH cro/C1-type" evidence="1">
    <location>
        <begin position="15"/>
        <end position="69"/>
    </location>
</feature>